<keyword evidence="1" id="KW-0732">Signal</keyword>
<dbReference type="OrthoDB" id="6764591at2"/>
<sequence>MNRPQPSRTLMRCLARVLVALPICLLLPAAQAADIYISAEFKPDIGNPDQRQFVNTTPWSGVCAGTHLPSCIASNWWSIDTRIRGTKQGDGRSGYGRGSFYIGMPPPRIVRVTSEDGAHSFDLTFRIIGAAMRLRDTDGDGPTEPASTGGARNCTFGLRNTNSHNRTIMRMLLRRDGGEGSVACGLDWITANNYDMSQFDITYSLTTPAPLSMRSGLYTGQTTFRVGGTGEGADFDLGDGVVLDDSVVNIHFSLEVRHAFQLDLAPGSDRAVLMPRGGWTQWSDHGIAPKALEKELPFQISSSGRFSVSLTCEHVFPDGRCALRNQTVAADDVPLDIRLTMPGFHRLGAGEEAVLVPLTSIMTAPVFAADSFVIRRPSRLDFAVNGAPVLRMLDHPGSHYRGDVTVIFDADP</sequence>
<dbReference type="EMBL" id="SRYW01000004">
    <property type="protein sequence ID" value="TGY35450.1"/>
    <property type="molecule type" value="Genomic_DNA"/>
</dbReference>
<feature type="signal peptide" evidence="1">
    <location>
        <begin position="1"/>
        <end position="32"/>
    </location>
</feature>
<organism evidence="2 3">
    <name type="scientific">Stenotrophomonas maltophilia</name>
    <name type="common">Pseudomonas maltophilia</name>
    <name type="synonym">Xanthomonas maltophilia</name>
    <dbReference type="NCBI Taxonomy" id="40324"/>
    <lineage>
        <taxon>Bacteria</taxon>
        <taxon>Pseudomonadati</taxon>
        <taxon>Pseudomonadota</taxon>
        <taxon>Gammaproteobacteria</taxon>
        <taxon>Lysobacterales</taxon>
        <taxon>Lysobacteraceae</taxon>
        <taxon>Stenotrophomonas</taxon>
        <taxon>Stenotrophomonas maltophilia group</taxon>
    </lineage>
</organism>
<name>A0A4V3RJD0_STEMA</name>
<comment type="caution">
    <text evidence="2">The sequence shown here is derived from an EMBL/GenBank/DDBJ whole genome shotgun (WGS) entry which is preliminary data.</text>
</comment>
<dbReference type="Proteomes" id="UP000306631">
    <property type="component" value="Unassembled WGS sequence"/>
</dbReference>
<proteinExistence type="predicted"/>
<dbReference type="AlphaFoldDB" id="A0A4V3RJD0"/>
<protein>
    <submittedName>
        <fullName evidence="2">Uncharacterized protein</fullName>
    </submittedName>
</protein>
<gene>
    <name evidence="2" type="ORF">E5352_06975</name>
</gene>
<evidence type="ECO:0000256" key="1">
    <source>
        <dbReference type="SAM" id="SignalP"/>
    </source>
</evidence>
<reference evidence="2 3" key="1">
    <citation type="submission" date="2019-04" db="EMBL/GenBank/DDBJ databases">
        <title>Microbes associate with the intestines of laboratory mice.</title>
        <authorList>
            <person name="Navarre W."/>
            <person name="Wong E."/>
            <person name="Huang K."/>
            <person name="Tropini C."/>
            <person name="Ng K."/>
            <person name="Yu B."/>
        </authorList>
    </citation>
    <scope>NUCLEOTIDE SEQUENCE [LARGE SCALE GENOMIC DNA]</scope>
    <source>
        <strain evidence="2 3">NM62_B4-13</strain>
    </source>
</reference>
<accession>A0A4V3RJD0</accession>
<evidence type="ECO:0000313" key="3">
    <source>
        <dbReference type="Proteomes" id="UP000306631"/>
    </source>
</evidence>
<feature type="chain" id="PRO_5020783689" evidence="1">
    <location>
        <begin position="33"/>
        <end position="412"/>
    </location>
</feature>
<dbReference type="RefSeq" id="WP_136004132.1">
    <property type="nucleotide sequence ID" value="NZ_SRYW01000004.1"/>
</dbReference>
<evidence type="ECO:0000313" key="2">
    <source>
        <dbReference type="EMBL" id="TGY35450.1"/>
    </source>
</evidence>